<dbReference type="RefSeq" id="WP_166175604.1">
    <property type="nucleotide sequence ID" value="NZ_CP045119.1"/>
</dbReference>
<evidence type="ECO:0000256" key="2">
    <source>
        <dbReference type="ARBA" id="ARBA00022679"/>
    </source>
</evidence>
<gene>
    <name evidence="5" type="ORF">GBA63_09545</name>
</gene>
<evidence type="ECO:0000313" key="5">
    <source>
        <dbReference type="EMBL" id="QIN82865.1"/>
    </source>
</evidence>
<evidence type="ECO:0000259" key="4">
    <source>
        <dbReference type="Pfam" id="PF13439"/>
    </source>
</evidence>
<dbReference type="EMBL" id="CP045119">
    <property type="protein sequence ID" value="QIN82865.1"/>
    <property type="molecule type" value="Genomic_DNA"/>
</dbReference>
<dbReference type="Pfam" id="PF00534">
    <property type="entry name" value="Glycos_transf_1"/>
    <property type="match status" value="1"/>
</dbReference>
<dbReference type="CDD" id="cd03814">
    <property type="entry name" value="GT4-like"/>
    <property type="match status" value="1"/>
</dbReference>
<protein>
    <submittedName>
        <fullName evidence="5">Glycosyltransferase</fullName>
    </submittedName>
</protein>
<feature type="domain" description="Glycosyltransferase subfamily 4-like N-terminal" evidence="4">
    <location>
        <begin position="15"/>
        <end position="179"/>
    </location>
</feature>
<dbReference type="GO" id="GO:1901137">
    <property type="term" value="P:carbohydrate derivative biosynthetic process"/>
    <property type="evidence" value="ECO:0007669"/>
    <property type="project" value="UniProtKB-ARBA"/>
</dbReference>
<organism evidence="5 6">
    <name type="scientific">Rubrobacter tropicus</name>
    <dbReference type="NCBI Taxonomy" id="2653851"/>
    <lineage>
        <taxon>Bacteria</taxon>
        <taxon>Bacillati</taxon>
        <taxon>Actinomycetota</taxon>
        <taxon>Rubrobacteria</taxon>
        <taxon>Rubrobacterales</taxon>
        <taxon>Rubrobacteraceae</taxon>
        <taxon>Rubrobacter</taxon>
    </lineage>
</organism>
<dbReference type="SUPFAM" id="SSF53756">
    <property type="entry name" value="UDP-Glycosyltransferase/glycogen phosphorylase"/>
    <property type="match status" value="1"/>
</dbReference>
<reference evidence="5 6" key="1">
    <citation type="submission" date="2019-10" db="EMBL/GenBank/DDBJ databases">
        <title>Rubrobacter sp nov SCSIO 52090 isolated from a deep-sea sediment in the South China Sea.</title>
        <authorList>
            <person name="Chen R.W."/>
        </authorList>
    </citation>
    <scope>NUCLEOTIDE SEQUENCE [LARGE SCALE GENOMIC DNA]</scope>
    <source>
        <strain evidence="5 6">SCSIO 52909</strain>
    </source>
</reference>
<proteinExistence type="predicted"/>
<keyword evidence="2 5" id="KW-0808">Transferase</keyword>
<dbReference type="Proteomes" id="UP000501452">
    <property type="component" value="Chromosome"/>
</dbReference>
<dbReference type="Pfam" id="PF13439">
    <property type="entry name" value="Glyco_transf_4"/>
    <property type="match status" value="1"/>
</dbReference>
<evidence type="ECO:0000256" key="1">
    <source>
        <dbReference type="ARBA" id="ARBA00022676"/>
    </source>
</evidence>
<evidence type="ECO:0000259" key="3">
    <source>
        <dbReference type="Pfam" id="PF00534"/>
    </source>
</evidence>
<evidence type="ECO:0000313" key="6">
    <source>
        <dbReference type="Proteomes" id="UP000501452"/>
    </source>
</evidence>
<feature type="domain" description="Glycosyl transferase family 1" evidence="3">
    <location>
        <begin position="199"/>
        <end position="348"/>
    </location>
</feature>
<dbReference type="InterPro" id="IPR001296">
    <property type="entry name" value="Glyco_trans_1"/>
</dbReference>
<dbReference type="KEGG" id="rub:GBA63_09545"/>
<dbReference type="PANTHER" id="PTHR45947">
    <property type="entry name" value="SULFOQUINOVOSYL TRANSFERASE SQD2"/>
    <property type="match status" value="1"/>
</dbReference>
<dbReference type="Gene3D" id="3.40.50.2000">
    <property type="entry name" value="Glycogen Phosphorylase B"/>
    <property type="match status" value="2"/>
</dbReference>
<dbReference type="GO" id="GO:0016757">
    <property type="term" value="F:glycosyltransferase activity"/>
    <property type="evidence" value="ECO:0007669"/>
    <property type="project" value="UniProtKB-KW"/>
</dbReference>
<dbReference type="AlphaFoldDB" id="A0A6G8Q8Q0"/>
<keyword evidence="6" id="KW-1185">Reference proteome</keyword>
<sequence>MRVAIFTETFVPALDGVVTRLRSTIDELLKVGDEMMVIAPSYGEGPAYYHDVPIHRVASVPFPPYPQIKLAPSNPRVGLALKKFKPDLIHAVNPFVLGSGAPFFARRLGVPLVASYHTNVTTYARFYGLGIGEKAGRWWTRTLHNRARINLCTSETTRKYLSEDGIERLHVWPQGVDTMRFHPKKRSEKWRYKLSGGRPDAPVLLYVGRLGREKSIGSLKEVLRALPGARLALVGDGPARGELEEEFAGMPAVFTGTRRGEELTAAYASADALVFPSTTETLGLAMLEALSSGLPVIAARAGASHEVVTDGESGLLYEPGDSASLVAACRRVLSDADLRARLGEGARATADNKDWEAATRALRGYYEMALADG</sequence>
<dbReference type="PANTHER" id="PTHR45947:SF3">
    <property type="entry name" value="SULFOQUINOVOSYL TRANSFERASE SQD2"/>
    <property type="match status" value="1"/>
</dbReference>
<name>A0A6G8Q8Q0_9ACTN</name>
<dbReference type="InterPro" id="IPR028098">
    <property type="entry name" value="Glyco_trans_4-like_N"/>
</dbReference>
<keyword evidence="1" id="KW-0328">Glycosyltransferase</keyword>
<accession>A0A6G8Q8Q0</accession>
<dbReference type="InterPro" id="IPR050194">
    <property type="entry name" value="Glycosyltransferase_grp1"/>
</dbReference>